<accession>A0A4R6IZK4</accession>
<proteinExistence type="predicted"/>
<organism evidence="1 2">
    <name type="scientific">Sediminibacterium goheungense</name>
    <dbReference type="NCBI Taxonomy" id="1086393"/>
    <lineage>
        <taxon>Bacteria</taxon>
        <taxon>Pseudomonadati</taxon>
        <taxon>Bacteroidota</taxon>
        <taxon>Chitinophagia</taxon>
        <taxon>Chitinophagales</taxon>
        <taxon>Chitinophagaceae</taxon>
        <taxon>Sediminibacterium</taxon>
    </lineage>
</organism>
<protein>
    <submittedName>
        <fullName evidence="1">Uncharacterized protein</fullName>
    </submittedName>
</protein>
<sequence length="43" mass="4979">MLKLVFYRSVADNDINTYISIQHNADISTMLNNFLLINTANLY</sequence>
<name>A0A4R6IZK4_9BACT</name>
<evidence type="ECO:0000313" key="2">
    <source>
        <dbReference type="Proteomes" id="UP000295741"/>
    </source>
</evidence>
<evidence type="ECO:0000313" key="1">
    <source>
        <dbReference type="EMBL" id="TDO28293.1"/>
    </source>
</evidence>
<dbReference type="Proteomes" id="UP000295741">
    <property type="component" value="Unassembled WGS sequence"/>
</dbReference>
<dbReference type="AlphaFoldDB" id="A0A4R6IZK4"/>
<comment type="caution">
    <text evidence="1">The sequence shown here is derived from an EMBL/GenBank/DDBJ whole genome shotgun (WGS) entry which is preliminary data.</text>
</comment>
<reference evidence="1 2" key="1">
    <citation type="submission" date="2019-03" db="EMBL/GenBank/DDBJ databases">
        <title>Genomic Encyclopedia of Archaeal and Bacterial Type Strains, Phase II (KMG-II): from individual species to whole genera.</title>
        <authorList>
            <person name="Goeker M."/>
        </authorList>
    </citation>
    <scope>NUCLEOTIDE SEQUENCE [LARGE SCALE GENOMIC DNA]</scope>
    <source>
        <strain evidence="1 2">DSM 28323</strain>
    </source>
</reference>
<dbReference type="EMBL" id="SNWP01000010">
    <property type="protein sequence ID" value="TDO28293.1"/>
    <property type="molecule type" value="Genomic_DNA"/>
</dbReference>
<gene>
    <name evidence="1" type="ORF">BC659_0356</name>
</gene>
<keyword evidence="2" id="KW-1185">Reference proteome</keyword>